<feature type="compositionally biased region" description="Polar residues" evidence="12">
    <location>
        <begin position="873"/>
        <end position="886"/>
    </location>
</feature>
<evidence type="ECO:0000256" key="6">
    <source>
        <dbReference type="ARBA" id="ARBA00022777"/>
    </source>
</evidence>
<feature type="compositionally biased region" description="Basic and acidic residues" evidence="12">
    <location>
        <begin position="959"/>
        <end position="970"/>
    </location>
</feature>
<evidence type="ECO:0000256" key="9">
    <source>
        <dbReference type="ARBA" id="ARBA00080374"/>
    </source>
</evidence>
<feature type="region of interest" description="Disordered" evidence="12">
    <location>
        <begin position="865"/>
        <end position="1050"/>
    </location>
</feature>
<keyword evidence="5 11" id="KW-0547">Nucleotide-binding</keyword>
<feature type="compositionally biased region" description="Pro residues" evidence="12">
    <location>
        <begin position="1031"/>
        <end position="1050"/>
    </location>
</feature>
<dbReference type="CDD" id="cd17303">
    <property type="entry name" value="PIPKc_PIP5K_yeast_like"/>
    <property type="match status" value="1"/>
</dbReference>
<dbReference type="SMART" id="SM00330">
    <property type="entry name" value="PIPKc"/>
    <property type="match status" value="1"/>
</dbReference>
<evidence type="ECO:0000256" key="8">
    <source>
        <dbReference type="ARBA" id="ARBA00078403"/>
    </source>
</evidence>
<feature type="compositionally biased region" description="Polar residues" evidence="12">
    <location>
        <begin position="1006"/>
        <end position="1016"/>
    </location>
</feature>
<dbReference type="EMBL" id="KK207906">
    <property type="protein sequence ID" value="EZF49299.1"/>
    <property type="molecule type" value="Genomic_DNA"/>
</dbReference>
<dbReference type="PROSITE" id="PS51455">
    <property type="entry name" value="PIPK"/>
    <property type="match status" value="1"/>
</dbReference>
<evidence type="ECO:0000313" key="14">
    <source>
        <dbReference type="EMBL" id="EZF49299.1"/>
    </source>
</evidence>
<feature type="compositionally biased region" description="Polar residues" evidence="12">
    <location>
        <begin position="303"/>
        <end position="337"/>
    </location>
</feature>
<evidence type="ECO:0000256" key="1">
    <source>
        <dbReference type="ARBA" id="ARBA00000444"/>
    </source>
</evidence>
<gene>
    <name evidence="14" type="ORF">H103_07178</name>
</gene>
<dbReference type="AlphaFoldDB" id="A0A022VTM0"/>
<dbReference type="GO" id="GO:0005886">
    <property type="term" value="C:plasma membrane"/>
    <property type="evidence" value="ECO:0007669"/>
    <property type="project" value="TreeGrafter"/>
</dbReference>
<dbReference type="HOGENOM" id="CLU_004312_0_3_1"/>
<organism evidence="14">
    <name type="scientific">Trichophyton rubrum CBS 288.86</name>
    <dbReference type="NCBI Taxonomy" id="1215330"/>
    <lineage>
        <taxon>Eukaryota</taxon>
        <taxon>Fungi</taxon>
        <taxon>Dikarya</taxon>
        <taxon>Ascomycota</taxon>
        <taxon>Pezizomycotina</taxon>
        <taxon>Eurotiomycetes</taxon>
        <taxon>Eurotiomycetidae</taxon>
        <taxon>Onygenales</taxon>
        <taxon>Arthrodermataceae</taxon>
        <taxon>Trichophyton</taxon>
    </lineage>
</organism>
<dbReference type="EC" id="2.7.1.68" evidence="2"/>
<dbReference type="Pfam" id="PF01504">
    <property type="entry name" value="PIP5K"/>
    <property type="match status" value="1"/>
</dbReference>
<dbReference type="PANTHER" id="PTHR23086">
    <property type="entry name" value="PHOSPHATIDYLINOSITOL-4-PHOSPHATE 5-KINASE"/>
    <property type="match status" value="1"/>
</dbReference>
<evidence type="ECO:0000256" key="10">
    <source>
        <dbReference type="ARBA" id="ARBA00082306"/>
    </source>
</evidence>
<feature type="compositionally biased region" description="Low complexity" evidence="12">
    <location>
        <begin position="202"/>
        <end position="216"/>
    </location>
</feature>
<name>A0A022VTM0_TRIRU</name>
<feature type="domain" description="PIPK" evidence="13">
    <location>
        <begin position="448"/>
        <end position="859"/>
    </location>
</feature>
<keyword evidence="4 11" id="KW-0808">Transferase</keyword>
<evidence type="ECO:0000256" key="5">
    <source>
        <dbReference type="ARBA" id="ARBA00022741"/>
    </source>
</evidence>
<protein>
    <recommendedName>
        <fullName evidence="2">1-phosphatidylinositol-4-phosphate 5-kinase</fullName>
        <ecNumber evidence="2">2.7.1.68</ecNumber>
    </recommendedName>
    <alternativeName>
        <fullName evidence="10">1-phosphatidylinositol 4-phosphate kinase</fullName>
    </alternativeName>
    <alternativeName>
        <fullName evidence="8">Diphosphoinositide kinase</fullName>
    </alternativeName>
    <alternativeName>
        <fullName evidence="9">PIP5K</fullName>
    </alternativeName>
</protein>
<keyword evidence="6 11" id="KW-0418">Kinase</keyword>
<feature type="compositionally biased region" description="Polar residues" evidence="12">
    <location>
        <begin position="223"/>
        <end position="255"/>
    </location>
</feature>
<dbReference type="GO" id="GO:0005524">
    <property type="term" value="F:ATP binding"/>
    <property type="evidence" value="ECO:0007669"/>
    <property type="project" value="UniProtKB-UniRule"/>
</dbReference>
<dbReference type="Gene3D" id="3.30.810.10">
    <property type="entry name" value="2-Layer Sandwich"/>
    <property type="match status" value="1"/>
</dbReference>
<dbReference type="GO" id="GO:0046854">
    <property type="term" value="P:phosphatidylinositol phosphate biosynthetic process"/>
    <property type="evidence" value="ECO:0007669"/>
    <property type="project" value="UniProtKB-ARBA"/>
</dbReference>
<feature type="compositionally biased region" description="Pro residues" evidence="12">
    <location>
        <begin position="980"/>
        <end position="993"/>
    </location>
</feature>
<dbReference type="GO" id="GO:0016308">
    <property type="term" value="F:1-phosphatidylinositol-4-phosphate 5-kinase activity"/>
    <property type="evidence" value="ECO:0007669"/>
    <property type="project" value="UniProtKB-EC"/>
</dbReference>
<comment type="catalytic activity">
    <reaction evidence="1">
        <text>a 1,2-diacyl-sn-glycero-3-phospho-(1D-myo-inositol 4-phosphate) + ATP = a 1,2-diacyl-sn-glycero-3-phospho-(1D-myo-inositol-4,5-bisphosphate) + ADP + H(+)</text>
        <dbReference type="Rhea" id="RHEA:14425"/>
        <dbReference type="ChEBI" id="CHEBI:15378"/>
        <dbReference type="ChEBI" id="CHEBI:30616"/>
        <dbReference type="ChEBI" id="CHEBI:58178"/>
        <dbReference type="ChEBI" id="CHEBI:58456"/>
        <dbReference type="ChEBI" id="CHEBI:456216"/>
        <dbReference type="EC" id="2.7.1.68"/>
    </reaction>
</comment>
<feature type="compositionally biased region" description="Polar residues" evidence="12">
    <location>
        <begin position="149"/>
        <end position="169"/>
    </location>
</feature>
<keyword evidence="7 11" id="KW-0067">ATP-binding</keyword>
<dbReference type="InterPro" id="IPR002498">
    <property type="entry name" value="PInositol-4-P-4/5-kinase_core"/>
</dbReference>
<evidence type="ECO:0000259" key="13">
    <source>
        <dbReference type="PROSITE" id="PS51455"/>
    </source>
</evidence>
<sequence>MLAFAGADEKAEGTWRVDYLVIEQPPSPPALSQRSSFPQTMPALSSPDAPNSHQQHQHQQHNQHNQHTPGTKPASSLFAHPASKQPHEKAAANTFLWNPDFNNGDTGDGVTASANFFVDSRSRGPNSKAGATVSISPSRDQDRDRTESVDSSLRNGCAVSSRNSMADNATTTTPTTTTNGASAHNEAYEEFADEHERWMNGTGQAQGQQGTINGAALPYRPSSKPSTTTNYQASQLHNYTGYPSTAELTPPSSSSQHEDAGPAPTRPPPPIPTTATTTTSTTTTTTTSVSKPTTPTPKPTTTLDTNNLAPEQQTITYRHSSPAPQGPSSAHSEIPTSPSSPPGGRLIHRHTLQVPRHSSSRASREPSTPIAIDDTLLPIDRVSSPTSVLRRGSFTIPRLSQRSNHSEPQLDEALHDEGAARWTEAFKQRRASKRKRREEEDEDRVIVGTKVDQHHVNWVTAYNMLTGIRFTVSRTNAKLDRDLTDADFDAKHKFSFDITGNELTPSAKYDFKFKDYAPWVFRRLRAKFQLDPADYLMSLTSKYILSELGSPGKSGSFFYFSRDYKYIIKTIHHAEHKLLRRILREYYAHIENNPNTLISQFYGLHRVKMAYGRKIHFVVMNNLFPPHRDIHQMYDLKGSTIGRDFKEEDLVANPRATLKDLNWLRRNRHINCGKEKREVFLAQLRRDVSLLQRLKIMDYSLLIGIHDVEKGNEEKLRDRTLQIFQPGGDLADEQQPNLLMRTPSRLENARKARELREMIKREKPVPMEHTTAKMPDEVLDERKNLVFYSDDGGFRATNENGDPGNEIYYLGVIDCLTHYGMVKKAEHFWKGLSHNSSQISPIPPEAYGERFLAFITSITKSKDQVEREKQTAEAAQTHTTDEATTSAEKKSADAQKSQSAHPEPSRTLKTVSTPADFNNGGAAATLPVVEEVGESSSTGGRSGRSNVSRGGEGDGAPADEERWTSMESRRHSFRTAREPASPPPVSAPPPIPSPKIGDGEYKSHTYLGNPTDSNGTIRAIRNSSERDKELPPTPDRPPMPQRRPPPTPPS</sequence>
<feature type="region of interest" description="Disordered" evidence="12">
    <location>
        <begin position="202"/>
        <end position="347"/>
    </location>
</feature>
<evidence type="ECO:0000256" key="7">
    <source>
        <dbReference type="ARBA" id="ARBA00022840"/>
    </source>
</evidence>
<feature type="compositionally biased region" description="Polar residues" evidence="12">
    <location>
        <begin position="30"/>
        <end position="52"/>
    </location>
</feature>
<proteinExistence type="predicted"/>
<dbReference type="InterPro" id="IPR023610">
    <property type="entry name" value="PInositol-4/5-P-5/4-kinase"/>
</dbReference>
<feature type="compositionally biased region" description="Low complexity" evidence="12">
    <location>
        <begin position="273"/>
        <end position="293"/>
    </location>
</feature>
<feature type="compositionally biased region" description="Low complexity" evidence="12">
    <location>
        <begin position="928"/>
        <end position="949"/>
    </location>
</feature>
<feature type="compositionally biased region" description="Polar residues" evidence="12">
    <location>
        <begin position="907"/>
        <end position="916"/>
    </location>
</feature>
<feature type="compositionally biased region" description="Basic and acidic residues" evidence="12">
    <location>
        <begin position="139"/>
        <end position="148"/>
    </location>
</feature>
<evidence type="ECO:0000256" key="2">
    <source>
        <dbReference type="ARBA" id="ARBA00012172"/>
    </source>
</evidence>
<dbReference type="InterPro" id="IPR027484">
    <property type="entry name" value="PInositol-4-P-5-kinase_N"/>
</dbReference>
<dbReference type="SUPFAM" id="SSF56104">
    <property type="entry name" value="SAICAR synthase-like"/>
    <property type="match status" value="1"/>
</dbReference>
<evidence type="ECO:0000256" key="12">
    <source>
        <dbReference type="SAM" id="MobiDB-lite"/>
    </source>
</evidence>
<dbReference type="OrthoDB" id="20783at2759"/>
<feature type="region of interest" description="Disordered" evidence="12">
    <location>
        <begin position="119"/>
        <end position="183"/>
    </location>
</feature>
<accession>A0A022VTM0</accession>
<evidence type="ECO:0000256" key="11">
    <source>
        <dbReference type="PROSITE-ProRule" id="PRU00781"/>
    </source>
</evidence>
<dbReference type="PANTHER" id="PTHR23086:SF8">
    <property type="entry name" value="PHOSPHATIDYLINOSITOL 5-PHOSPHATE 4-KINASE, ISOFORM A"/>
    <property type="match status" value="1"/>
</dbReference>
<feature type="region of interest" description="Disordered" evidence="12">
    <location>
        <begin position="353"/>
        <end position="372"/>
    </location>
</feature>
<dbReference type="Proteomes" id="UP000023758">
    <property type="component" value="Unassembled WGS sequence"/>
</dbReference>
<evidence type="ECO:0000256" key="3">
    <source>
        <dbReference type="ARBA" id="ARBA00022553"/>
    </source>
</evidence>
<dbReference type="Gene3D" id="3.30.800.10">
    <property type="entry name" value="Phosphatidylinositol Phosphate Kinase II Beta"/>
    <property type="match status" value="1"/>
</dbReference>
<reference evidence="14" key="1">
    <citation type="submission" date="2014-02" db="EMBL/GenBank/DDBJ databases">
        <title>The Genome Sequence of Trichophyton rubrum (morphotype fischeri) CBS 288.86.</title>
        <authorList>
            <consortium name="The Broad Institute Genomics Platform"/>
            <person name="Cuomo C.A."/>
            <person name="White T.C."/>
            <person name="Graser Y."/>
            <person name="Martinez-Rossi N."/>
            <person name="Heitman J."/>
            <person name="Young S.K."/>
            <person name="Zeng Q."/>
            <person name="Gargeya S."/>
            <person name="Abouelleil A."/>
            <person name="Alvarado L."/>
            <person name="Chapman S.B."/>
            <person name="Gainer-Dewar J."/>
            <person name="Goldberg J."/>
            <person name="Griggs A."/>
            <person name="Gujja S."/>
            <person name="Hansen M."/>
            <person name="Howarth C."/>
            <person name="Imamovic A."/>
            <person name="Larimer J."/>
            <person name="Martinez D."/>
            <person name="Murphy C."/>
            <person name="Pearson M.D."/>
            <person name="Persinoti G."/>
            <person name="Poon T."/>
            <person name="Priest M."/>
            <person name="Roberts A.D."/>
            <person name="Saif S."/>
            <person name="Shea T.D."/>
            <person name="Sykes S.N."/>
            <person name="Wortman J."/>
            <person name="Nusbaum C."/>
            <person name="Birren B."/>
        </authorList>
    </citation>
    <scope>NUCLEOTIDE SEQUENCE [LARGE SCALE GENOMIC DNA]</scope>
    <source>
        <strain evidence="14">CBS 288.86</strain>
    </source>
</reference>
<keyword evidence="3" id="KW-0597">Phosphoprotein</keyword>
<dbReference type="FunFam" id="3.30.800.10:FF:000009">
    <property type="entry name" value="Phosphatidylinositol 4-phosphate 5-kinase its3"/>
    <property type="match status" value="1"/>
</dbReference>
<evidence type="ECO:0000256" key="4">
    <source>
        <dbReference type="ARBA" id="ARBA00022679"/>
    </source>
</evidence>
<dbReference type="InterPro" id="IPR027483">
    <property type="entry name" value="PInositol-4-P-4/5-kinase_C_sf"/>
</dbReference>
<feature type="region of interest" description="Disordered" evidence="12">
    <location>
        <begin position="25"/>
        <end position="89"/>
    </location>
</feature>